<protein>
    <submittedName>
        <fullName evidence="1">SERPIN domain-containing protein</fullName>
    </submittedName>
</protein>
<dbReference type="AlphaFoldDB" id="A0A0R3TEA9"/>
<reference evidence="1" key="1">
    <citation type="submission" date="2017-02" db="UniProtKB">
        <authorList>
            <consortium name="WormBaseParasite"/>
        </authorList>
    </citation>
    <scope>IDENTIFICATION</scope>
</reference>
<evidence type="ECO:0000313" key="1">
    <source>
        <dbReference type="WBParaSite" id="HNAJ_0000539801-mRNA-1"/>
    </source>
</evidence>
<sequence length="34" mass="4015">LPLTREVFREFHIVSIPDSELDLSRLRFALPISF</sequence>
<accession>A0A0R3TEA9</accession>
<dbReference type="WBParaSite" id="HNAJ_0000539801-mRNA-1">
    <property type="protein sequence ID" value="HNAJ_0000539801-mRNA-1"/>
    <property type="gene ID" value="HNAJ_0000539801"/>
</dbReference>
<proteinExistence type="predicted"/>
<name>A0A0R3TEA9_RODNA</name>
<organism evidence="1">
    <name type="scientific">Rodentolepis nana</name>
    <name type="common">Dwarf tapeworm</name>
    <name type="synonym">Hymenolepis nana</name>
    <dbReference type="NCBI Taxonomy" id="102285"/>
    <lineage>
        <taxon>Eukaryota</taxon>
        <taxon>Metazoa</taxon>
        <taxon>Spiralia</taxon>
        <taxon>Lophotrochozoa</taxon>
        <taxon>Platyhelminthes</taxon>
        <taxon>Cestoda</taxon>
        <taxon>Eucestoda</taxon>
        <taxon>Cyclophyllidea</taxon>
        <taxon>Hymenolepididae</taxon>
        <taxon>Rodentolepis</taxon>
    </lineage>
</organism>